<evidence type="ECO:0000256" key="1">
    <source>
        <dbReference type="SAM" id="MobiDB-lite"/>
    </source>
</evidence>
<name>A0A9P5P482_9AGAR</name>
<accession>A0A9P5P482</accession>
<reference evidence="2" key="1">
    <citation type="submission" date="2020-11" db="EMBL/GenBank/DDBJ databases">
        <authorList>
            <consortium name="DOE Joint Genome Institute"/>
            <person name="Ahrendt S."/>
            <person name="Riley R."/>
            <person name="Andreopoulos W."/>
            <person name="Labutti K."/>
            <person name="Pangilinan J."/>
            <person name="Ruiz-Duenas F.J."/>
            <person name="Barrasa J.M."/>
            <person name="Sanchez-Garcia M."/>
            <person name="Camarero S."/>
            <person name="Miyauchi S."/>
            <person name="Serrano A."/>
            <person name="Linde D."/>
            <person name="Babiker R."/>
            <person name="Drula E."/>
            <person name="Ayuso-Fernandez I."/>
            <person name="Pacheco R."/>
            <person name="Padilla G."/>
            <person name="Ferreira P."/>
            <person name="Barriuso J."/>
            <person name="Kellner H."/>
            <person name="Castanera R."/>
            <person name="Alfaro M."/>
            <person name="Ramirez L."/>
            <person name="Pisabarro A.G."/>
            <person name="Kuo A."/>
            <person name="Tritt A."/>
            <person name="Lipzen A."/>
            <person name="He G."/>
            <person name="Yan M."/>
            <person name="Ng V."/>
            <person name="Cullen D."/>
            <person name="Martin F."/>
            <person name="Rosso M.-N."/>
            <person name="Henrissat B."/>
            <person name="Hibbett D."/>
            <person name="Martinez A.T."/>
            <person name="Grigoriev I.V."/>
        </authorList>
    </citation>
    <scope>NUCLEOTIDE SEQUENCE</scope>
    <source>
        <strain evidence="2">AH 40177</strain>
    </source>
</reference>
<feature type="compositionally biased region" description="Low complexity" evidence="1">
    <location>
        <begin position="132"/>
        <end position="150"/>
    </location>
</feature>
<dbReference type="Proteomes" id="UP000772434">
    <property type="component" value="Unassembled WGS sequence"/>
</dbReference>
<organism evidence="2 3">
    <name type="scientific">Rhodocollybia butyracea</name>
    <dbReference type="NCBI Taxonomy" id="206335"/>
    <lineage>
        <taxon>Eukaryota</taxon>
        <taxon>Fungi</taxon>
        <taxon>Dikarya</taxon>
        <taxon>Basidiomycota</taxon>
        <taxon>Agaricomycotina</taxon>
        <taxon>Agaricomycetes</taxon>
        <taxon>Agaricomycetidae</taxon>
        <taxon>Agaricales</taxon>
        <taxon>Marasmiineae</taxon>
        <taxon>Omphalotaceae</taxon>
        <taxon>Rhodocollybia</taxon>
    </lineage>
</organism>
<protein>
    <submittedName>
        <fullName evidence="2">Uncharacterized protein</fullName>
    </submittedName>
</protein>
<dbReference type="AlphaFoldDB" id="A0A9P5P482"/>
<sequence length="161" mass="17759">MALGSWKLKFRNTGRERLPSSGLQKATLLVFATGAASCGATDLIRQVAVPQSMLLSSRTVKMALLKRLGLRVGIPCDDESKREARYSGILGNSVQRKQDLTSTANDLSEKWIYRWHTEDRSNIKRAWRGKLKSGSGLDLSRSSSSTSGLTDQKEIGDDSRD</sequence>
<keyword evidence="3" id="KW-1185">Reference proteome</keyword>
<evidence type="ECO:0000313" key="3">
    <source>
        <dbReference type="Proteomes" id="UP000772434"/>
    </source>
</evidence>
<feature type="region of interest" description="Disordered" evidence="1">
    <location>
        <begin position="129"/>
        <end position="161"/>
    </location>
</feature>
<dbReference type="EMBL" id="JADNRY010001178">
    <property type="protein sequence ID" value="KAF9019971.1"/>
    <property type="molecule type" value="Genomic_DNA"/>
</dbReference>
<feature type="compositionally biased region" description="Basic and acidic residues" evidence="1">
    <location>
        <begin position="151"/>
        <end position="161"/>
    </location>
</feature>
<comment type="caution">
    <text evidence="2">The sequence shown here is derived from an EMBL/GenBank/DDBJ whole genome shotgun (WGS) entry which is preliminary data.</text>
</comment>
<gene>
    <name evidence="2" type="ORF">BDP27DRAFT_1411827</name>
</gene>
<evidence type="ECO:0000313" key="2">
    <source>
        <dbReference type="EMBL" id="KAF9019971.1"/>
    </source>
</evidence>
<proteinExistence type="predicted"/>